<feature type="compositionally biased region" description="Polar residues" evidence="8">
    <location>
        <begin position="604"/>
        <end position="615"/>
    </location>
</feature>
<dbReference type="GO" id="GO:0003676">
    <property type="term" value="F:nucleic acid binding"/>
    <property type="evidence" value="ECO:0007669"/>
    <property type="project" value="InterPro"/>
</dbReference>
<dbReference type="SMART" id="SM00507">
    <property type="entry name" value="HNHc"/>
    <property type="match status" value="1"/>
</dbReference>
<keyword evidence="7" id="KW-0067">ATP-binding</keyword>
<dbReference type="GeneID" id="112238948"/>
<dbReference type="Pfam" id="PF00271">
    <property type="entry name" value="Helicase_C"/>
    <property type="match status" value="1"/>
</dbReference>
<feature type="compositionally biased region" description="Basic and acidic residues" evidence="8">
    <location>
        <begin position="758"/>
        <end position="808"/>
    </location>
</feature>
<feature type="compositionally biased region" description="Polar residues" evidence="8">
    <location>
        <begin position="984"/>
        <end position="994"/>
    </location>
</feature>
<keyword evidence="12" id="KW-1185">Reference proteome</keyword>
<dbReference type="PANTHER" id="PTHR45766">
    <property type="entry name" value="DNA ANNEALING HELICASE AND ENDONUCLEASE ZRANB3 FAMILY MEMBER"/>
    <property type="match status" value="1"/>
</dbReference>
<dbReference type="CDD" id="cd00085">
    <property type="entry name" value="HNHc"/>
    <property type="match status" value="1"/>
</dbReference>
<feature type="compositionally biased region" description="Polar residues" evidence="8">
    <location>
        <begin position="701"/>
        <end position="710"/>
    </location>
</feature>
<keyword evidence="2" id="KW-0547">Nucleotide-binding</keyword>
<dbReference type="SMART" id="SM00487">
    <property type="entry name" value="DEXDc"/>
    <property type="match status" value="1"/>
</dbReference>
<evidence type="ECO:0000256" key="5">
    <source>
        <dbReference type="ARBA" id="ARBA00022806"/>
    </source>
</evidence>
<reference evidence="11" key="2">
    <citation type="submission" date="2025-08" db="UniProtKB">
        <authorList>
            <consortium name="Ensembl"/>
        </authorList>
    </citation>
    <scope>IDENTIFICATION</scope>
</reference>
<dbReference type="GO" id="GO:0004520">
    <property type="term" value="F:DNA endonuclease activity"/>
    <property type="evidence" value="ECO:0007669"/>
    <property type="project" value="TreeGrafter"/>
</dbReference>
<feature type="domain" description="Helicase C-terminal" evidence="10">
    <location>
        <begin position="329"/>
        <end position="489"/>
    </location>
</feature>
<gene>
    <name evidence="11" type="primary">ZRANB3</name>
</gene>
<dbReference type="Ensembl" id="ENSOTST00005129645.1">
    <property type="protein sequence ID" value="ENSOTSP00005152651.1"/>
    <property type="gene ID" value="ENSOTSG00005049073.1"/>
</dbReference>
<reference evidence="11" key="3">
    <citation type="submission" date="2025-09" db="UniProtKB">
        <authorList>
            <consortium name="Ensembl"/>
        </authorList>
    </citation>
    <scope>IDENTIFICATION</scope>
</reference>
<dbReference type="PANTHER" id="PTHR45766:SF3">
    <property type="entry name" value="DNA ANNEALING HELICASE AND ENDONUCLEASE ZRANB3"/>
    <property type="match status" value="1"/>
</dbReference>
<dbReference type="InterPro" id="IPR001650">
    <property type="entry name" value="Helicase_C-like"/>
</dbReference>
<dbReference type="SMART" id="SM00547">
    <property type="entry name" value="ZnF_RBZ"/>
    <property type="match status" value="1"/>
</dbReference>
<dbReference type="Pfam" id="PF01844">
    <property type="entry name" value="HNH"/>
    <property type="match status" value="1"/>
</dbReference>
<dbReference type="InterPro" id="IPR049730">
    <property type="entry name" value="SNF2/RAD54-like_C"/>
</dbReference>
<evidence type="ECO:0000256" key="2">
    <source>
        <dbReference type="ARBA" id="ARBA00022741"/>
    </source>
</evidence>
<evidence type="ECO:0000256" key="7">
    <source>
        <dbReference type="ARBA" id="ARBA00022840"/>
    </source>
</evidence>
<keyword evidence="5" id="KW-0347">Helicase</keyword>
<evidence type="ECO:0000259" key="10">
    <source>
        <dbReference type="PROSITE" id="PS51194"/>
    </source>
</evidence>
<dbReference type="Pfam" id="PF00176">
    <property type="entry name" value="SNF2-rel_dom"/>
    <property type="match status" value="1"/>
</dbReference>
<organism evidence="11 12">
    <name type="scientific">Oncorhynchus tshawytscha</name>
    <name type="common">Chinook salmon</name>
    <name type="synonym">Salmo tshawytscha</name>
    <dbReference type="NCBI Taxonomy" id="74940"/>
    <lineage>
        <taxon>Eukaryota</taxon>
        <taxon>Metazoa</taxon>
        <taxon>Chordata</taxon>
        <taxon>Craniata</taxon>
        <taxon>Vertebrata</taxon>
        <taxon>Euteleostomi</taxon>
        <taxon>Actinopterygii</taxon>
        <taxon>Neopterygii</taxon>
        <taxon>Teleostei</taxon>
        <taxon>Protacanthopterygii</taxon>
        <taxon>Salmoniformes</taxon>
        <taxon>Salmonidae</taxon>
        <taxon>Salmoninae</taxon>
        <taxon>Oncorhynchus</taxon>
    </lineage>
</organism>
<dbReference type="GO" id="GO:0004386">
    <property type="term" value="F:helicase activity"/>
    <property type="evidence" value="ECO:0007669"/>
    <property type="project" value="UniProtKB-KW"/>
</dbReference>
<feature type="region of interest" description="Disordered" evidence="8">
    <location>
        <begin position="536"/>
        <end position="673"/>
    </location>
</feature>
<feature type="compositionally biased region" description="Basic residues" evidence="8">
    <location>
        <begin position="616"/>
        <end position="628"/>
    </location>
</feature>
<dbReference type="Proteomes" id="UP000694402">
    <property type="component" value="Unassembled WGS sequence"/>
</dbReference>
<protein>
    <recommendedName>
        <fullName evidence="13">DNA annealing helicase and endonuclease ZRANB3</fullName>
    </recommendedName>
</protein>
<keyword evidence="6" id="KW-0862">Zinc</keyword>
<dbReference type="InterPro" id="IPR001876">
    <property type="entry name" value="Znf_RanBP2"/>
</dbReference>
<evidence type="ECO:0000256" key="3">
    <source>
        <dbReference type="ARBA" id="ARBA00022771"/>
    </source>
</evidence>
<proteinExistence type="predicted"/>
<dbReference type="CDD" id="cd18793">
    <property type="entry name" value="SF2_C_SNF"/>
    <property type="match status" value="1"/>
</dbReference>
<dbReference type="FunFam" id="3.40.50.10810:FF:000024">
    <property type="entry name" value="DNA annealing helicase and endonuclease ZRANB3"/>
    <property type="match status" value="1"/>
</dbReference>
<dbReference type="GO" id="GO:0016787">
    <property type="term" value="F:hydrolase activity"/>
    <property type="evidence" value="ECO:0007669"/>
    <property type="project" value="UniProtKB-KW"/>
</dbReference>
<evidence type="ECO:0000256" key="1">
    <source>
        <dbReference type="ARBA" id="ARBA00022723"/>
    </source>
</evidence>
<dbReference type="CDD" id="cd18010">
    <property type="entry name" value="DEXHc_HARP_SMARCAL1"/>
    <property type="match status" value="1"/>
</dbReference>
<evidence type="ECO:0000256" key="8">
    <source>
        <dbReference type="SAM" id="MobiDB-lite"/>
    </source>
</evidence>
<evidence type="ECO:0008006" key="13">
    <source>
        <dbReference type="Google" id="ProtNLM"/>
    </source>
</evidence>
<evidence type="ECO:0000256" key="6">
    <source>
        <dbReference type="ARBA" id="ARBA00022833"/>
    </source>
</evidence>
<dbReference type="GO" id="GO:0043596">
    <property type="term" value="C:nuclear replication fork"/>
    <property type="evidence" value="ECO:0007669"/>
    <property type="project" value="TreeGrafter"/>
</dbReference>
<dbReference type="InterPro" id="IPR000330">
    <property type="entry name" value="SNF2_N"/>
</dbReference>
<keyword evidence="4" id="KW-0378">Hydrolase</keyword>
<dbReference type="GeneTree" id="ENSGT00940000158559"/>
<dbReference type="AlphaFoldDB" id="A0AAZ3SHZ9"/>
<dbReference type="GO" id="GO:0005524">
    <property type="term" value="F:ATP binding"/>
    <property type="evidence" value="ECO:0007669"/>
    <property type="project" value="UniProtKB-KW"/>
</dbReference>
<feature type="domain" description="Helicase ATP-binding" evidence="9">
    <location>
        <begin position="44"/>
        <end position="206"/>
    </location>
</feature>
<dbReference type="GO" id="GO:0008270">
    <property type="term" value="F:zinc ion binding"/>
    <property type="evidence" value="ECO:0007669"/>
    <property type="project" value="UniProtKB-KW"/>
</dbReference>
<dbReference type="PROSITE" id="PS51192">
    <property type="entry name" value="HELICASE_ATP_BIND_1"/>
    <property type="match status" value="1"/>
</dbReference>
<dbReference type="InterPro" id="IPR002711">
    <property type="entry name" value="HNH"/>
</dbReference>
<dbReference type="FunFam" id="3.40.50.300:FF:000788">
    <property type="entry name" value="DNA annealing helicase and endonuclease ZRANB3"/>
    <property type="match status" value="1"/>
</dbReference>
<accession>A0AAZ3SHZ9</accession>
<keyword evidence="1" id="KW-0479">Metal-binding</keyword>
<dbReference type="PROSITE" id="PS51194">
    <property type="entry name" value="HELICASE_CTER"/>
    <property type="match status" value="1"/>
</dbReference>
<evidence type="ECO:0000256" key="4">
    <source>
        <dbReference type="ARBA" id="ARBA00022801"/>
    </source>
</evidence>
<dbReference type="SMART" id="SM00490">
    <property type="entry name" value="HELICc"/>
    <property type="match status" value="1"/>
</dbReference>
<dbReference type="RefSeq" id="XP_042173923.1">
    <property type="nucleotide sequence ID" value="XM_042317989.1"/>
</dbReference>
<dbReference type="GO" id="GO:0006281">
    <property type="term" value="P:DNA repair"/>
    <property type="evidence" value="ECO:0007669"/>
    <property type="project" value="TreeGrafter"/>
</dbReference>
<reference evidence="12" key="1">
    <citation type="journal article" date="2018" name="PLoS ONE">
        <title>Chinook salmon (Oncorhynchus tshawytscha) genome and transcriptome.</title>
        <authorList>
            <person name="Christensen K.A."/>
            <person name="Leong J.S."/>
            <person name="Sakhrani D."/>
            <person name="Biagi C.A."/>
            <person name="Minkley D.R."/>
            <person name="Withler R.E."/>
            <person name="Rondeau E.B."/>
            <person name="Koop B.F."/>
            <person name="Devlin R.H."/>
        </authorList>
    </citation>
    <scope>NUCLEOTIDE SEQUENCE [LARGE SCALE GENOMIC DNA]</scope>
</reference>
<evidence type="ECO:0000259" key="9">
    <source>
        <dbReference type="PROSITE" id="PS51192"/>
    </source>
</evidence>
<evidence type="ECO:0000313" key="11">
    <source>
        <dbReference type="Ensembl" id="ENSOTSP00005152651.1"/>
    </source>
</evidence>
<evidence type="ECO:0000313" key="12">
    <source>
        <dbReference type="Proteomes" id="UP000694402"/>
    </source>
</evidence>
<dbReference type="InterPro" id="IPR014001">
    <property type="entry name" value="Helicase_ATP-bd"/>
</dbReference>
<keyword evidence="3" id="KW-0863">Zinc-finger</keyword>
<name>A0AAZ3SHZ9_ONCTS</name>
<dbReference type="PROSITE" id="PS01358">
    <property type="entry name" value="ZF_RANBP2_1"/>
    <property type="match status" value="1"/>
</dbReference>
<sequence length="1195" mass="134367">MSEVKDRDCDPQNSHVDRRWDSELSVLPDKLQQRLMPFQKEGVKFALSKNGRCMIADEMGLGKTVQAISVAYAYRQEWPLLIVVPSSLKYPWIEEMERWIPELNPGDINLVETKSDTLGISSSKVTVLGYGLLTTDARPLVEALTRQRFNVVVVDESHYLKSRNAARSKILVPLIQNAKRAILLTGTPALGRPEELFMQIEALYPRMFGTWSDYAKQYCNAHYRVFGNRRQWDCRGASHLEELHQRLSEIMIRRLKVQVLPQLPPKIRQRIPFDLPKDAAKEASSSLEEWERLMRTMGSGVSATDNPFTEVMGLVTRMYKQTAIAKAGAVKDYIKMLLETEKLKFLVFAHHLTMLQACTEAVIEAKASYIRIDGSVPSSERIHLVHQFQNDPETRVAVLSIQAAGQGLTFTAATHVVFAELYWNPGHVKQAEDRAHRIGQTASVHVHYLIAKGTFDTVMWGMLNRKETVTGSTLNGKKEYLKAELGDKDKWDFLNFAEAWTPSETTLAAGGVVDNDKDPVFFNHFEKDKQHDIRSFFSPDAGKEKKRKRTEGEVCLSPVTPSEKEGSIDVENSESDKEKNYNSQDPPDLQDLDFSPQVKRLRLPTSTLTPSATHSPRSRLGGKRRSLHGGRDTSSSPLASLFTPRRLSEKGTPQPRLSPRPGPPDQGKGDEWSCGACTYSNSILLLYCEVCESPLHRPSTAPDTQSTGSPAVSPGSRPDQSTPREHPWIVLSGSDSKQEDPPCPGPASPRTTEPQTDGQERGQEEERQTDGQQREQEEERQTDGQQRGQEEERQTDGQQREQEEEKLKGKQSPGEDQSGPHEHTDAQTDSVFSPADGDATASLPLYPNMKFCASKNTERIYLYSQEDSPLHWNFIPLDIKLDSWEDLPEAFRRRENRTQILRFVQQWSTLTAMKQRLIRRSGLLFCSPVLVLDQLTSTQRKHSSTKRYLTKEDVSQASLSKAQCDGGTVRMVNKEIFFTKRRTASMSRPNTSASVPEKPSEVHPDPPVGAPEGPSEAEAGYLQVLDSEGRPLCLSCHKACGSTGGAWDTCFCSQTCQEEFQLRSSQAYMRARVLQTEQGVCQSCGLQAHQLYLKVRDAPPTYRKEMLENTGLAQLSLKQLNEMIRAPVEGQFWQVDHIRPVYSGGGQCSLDNLQTLCTICHRTRTAQQAKDRSQMKKGLAASKVASDITRFFIKK</sequence>
<dbReference type="GO" id="GO:0031297">
    <property type="term" value="P:replication fork processing"/>
    <property type="evidence" value="ECO:0007669"/>
    <property type="project" value="TreeGrafter"/>
</dbReference>
<dbReference type="InterPro" id="IPR003615">
    <property type="entry name" value="HNH_nuc"/>
</dbReference>
<feature type="region of interest" description="Disordered" evidence="8">
    <location>
        <begin position="696"/>
        <end position="844"/>
    </location>
</feature>
<feature type="region of interest" description="Disordered" evidence="8">
    <location>
        <begin position="983"/>
        <end position="1016"/>
    </location>
</feature>